<keyword evidence="2" id="KW-1133">Transmembrane helix</keyword>
<evidence type="ECO:0000256" key="2">
    <source>
        <dbReference type="SAM" id="Phobius"/>
    </source>
</evidence>
<dbReference type="RefSeq" id="WP_167167013.1">
    <property type="nucleotide sequence ID" value="NZ_JAAOYM010000001.1"/>
</dbReference>
<feature type="transmembrane region" description="Helical" evidence="2">
    <location>
        <begin position="33"/>
        <end position="54"/>
    </location>
</feature>
<feature type="region of interest" description="Disordered" evidence="1">
    <location>
        <begin position="154"/>
        <end position="319"/>
    </location>
</feature>
<comment type="caution">
    <text evidence="4">The sequence shown here is derived from an EMBL/GenBank/DDBJ whole genome shotgun (WGS) entry which is preliminary data.</text>
</comment>
<sequence>MTAIRDRRSDPAAADDAVVPWAERSVVSSRRGLQWWAAVLVALGTAVVGAIVDLQITDSIGALFQGCYLVGSVAAIAAVRRGNLFGPMVAPPLVLAVTVPTLVLTASGLPSGSDTLAKILAISTPLINAFPIMAITTGLTVGIGFYRIYRERDPHGQQRTDSKRERDSARQGGKDRDRGGRGGSGGGKRPRDGVDEPRRPGPGAAAGQGGRRQPQEEQARRGRGRPGEGRGGERGKDDRPQRESVRIDPTRADLGRSAPKSPHRRPPAPPDAGGGPRRPRPTPPEEPPRGRKPEPPQQPRGGRSGMPPRRNRPWEDDRG</sequence>
<keyword evidence="2" id="KW-0472">Membrane</keyword>
<evidence type="ECO:0000256" key="1">
    <source>
        <dbReference type="SAM" id="MobiDB-lite"/>
    </source>
</evidence>
<feature type="transmembrane region" description="Helical" evidence="2">
    <location>
        <begin position="60"/>
        <end position="79"/>
    </location>
</feature>
<reference evidence="4 5" key="1">
    <citation type="submission" date="2020-03" db="EMBL/GenBank/DDBJ databases">
        <title>Sequencing the genomes of 1000 actinobacteria strains.</title>
        <authorList>
            <person name="Klenk H.-P."/>
        </authorList>
    </citation>
    <scope>NUCLEOTIDE SEQUENCE [LARGE SCALE GENOMIC DNA]</scope>
    <source>
        <strain evidence="4 5">DSM 45685</strain>
    </source>
</reference>
<keyword evidence="2" id="KW-0812">Transmembrane</keyword>
<evidence type="ECO:0000259" key="3">
    <source>
        <dbReference type="Pfam" id="PF20177"/>
    </source>
</evidence>
<dbReference type="InterPro" id="IPR046672">
    <property type="entry name" value="DUF6542"/>
</dbReference>
<feature type="compositionally biased region" description="Basic and acidic residues" evidence="1">
    <location>
        <begin position="189"/>
        <end position="199"/>
    </location>
</feature>
<dbReference type="EMBL" id="JAAOYM010000001">
    <property type="protein sequence ID" value="NIJ10705.1"/>
    <property type="molecule type" value="Genomic_DNA"/>
</dbReference>
<feature type="compositionally biased region" description="Low complexity" evidence="1">
    <location>
        <begin position="299"/>
        <end position="308"/>
    </location>
</feature>
<feature type="compositionally biased region" description="Basic and acidic residues" evidence="1">
    <location>
        <begin position="213"/>
        <end position="254"/>
    </location>
</feature>
<evidence type="ECO:0000313" key="4">
    <source>
        <dbReference type="EMBL" id="NIJ10705.1"/>
    </source>
</evidence>
<name>A0A7X5ZPX2_9PSEU</name>
<evidence type="ECO:0000313" key="5">
    <source>
        <dbReference type="Proteomes" id="UP000545493"/>
    </source>
</evidence>
<organism evidence="4 5">
    <name type="scientific">Saccharomonospora amisosensis</name>
    <dbReference type="NCBI Taxonomy" id="1128677"/>
    <lineage>
        <taxon>Bacteria</taxon>
        <taxon>Bacillati</taxon>
        <taxon>Actinomycetota</taxon>
        <taxon>Actinomycetes</taxon>
        <taxon>Pseudonocardiales</taxon>
        <taxon>Pseudonocardiaceae</taxon>
        <taxon>Saccharomonospora</taxon>
    </lineage>
</organism>
<dbReference type="AlphaFoldDB" id="A0A7X5ZPX2"/>
<gene>
    <name evidence="4" type="ORF">FHU38_001049</name>
</gene>
<keyword evidence="5" id="KW-1185">Reference proteome</keyword>
<dbReference type="Pfam" id="PF20177">
    <property type="entry name" value="DUF6542"/>
    <property type="match status" value="1"/>
</dbReference>
<dbReference type="Proteomes" id="UP000545493">
    <property type="component" value="Unassembled WGS sequence"/>
</dbReference>
<protein>
    <recommendedName>
        <fullName evidence="3">DUF6542 domain-containing protein</fullName>
    </recommendedName>
</protein>
<proteinExistence type="predicted"/>
<accession>A0A7X5ZPX2</accession>
<feature type="domain" description="DUF6542" evidence="3">
    <location>
        <begin position="32"/>
        <end position="152"/>
    </location>
</feature>
<feature type="compositionally biased region" description="Basic and acidic residues" evidence="1">
    <location>
        <begin position="154"/>
        <end position="180"/>
    </location>
</feature>
<feature type="transmembrane region" description="Helical" evidence="2">
    <location>
        <begin position="129"/>
        <end position="149"/>
    </location>
</feature>
<feature type="transmembrane region" description="Helical" evidence="2">
    <location>
        <begin position="91"/>
        <end position="109"/>
    </location>
</feature>